<evidence type="ECO:0000256" key="1">
    <source>
        <dbReference type="ARBA" id="ARBA00001576"/>
    </source>
</evidence>
<dbReference type="InterPro" id="IPR012341">
    <property type="entry name" value="6hp_glycosidase-like_sf"/>
</dbReference>
<keyword evidence="8" id="KW-1185">Reference proteome</keyword>
<dbReference type="PANTHER" id="PTHR23403">
    <property type="entry name" value="TREHALASE"/>
    <property type="match status" value="1"/>
</dbReference>
<dbReference type="Gene3D" id="1.50.10.10">
    <property type="match status" value="3"/>
</dbReference>
<dbReference type="Proteomes" id="UP000838756">
    <property type="component" value="Unassembled WGS sequence"/>
</dbReference>
<dbReference type="EC" id="3.2.1.28" evidence="3"/>
<evidence type="ECO:0000256" key="3">
    <source>
        <dbReference type="ARBA" id="ARBA00012757"/>
    </source>
</evidence>
<evidence type="ECO:0000256" key="6">
    <source>
        <dbReference type="ARBA" id="ARBA00031637"/>
    </source>
</evidence>
<accession>A0A8S4S7D8</accession>
<comment type="similarity">
    <text evidence="2">Belongs to the glycosyl hydrolase 37 family.</text>
</comment>
<dbReference type="PANTHER" id="PTHR23403:SF1">
    <property type="entry name" value="TREHALASE"/>
    <property type="match status" value="1"/>
</dbReference>
<sequence length="312" mass="36481">MIRVHKVSYKTEVHQFSDAQLPITAESPREMGERGRFREFYYWDSYWIIKGLLLSEMHATATGMVTNFLDIVDRYGFIPNGGRIYYLMRSQPPLLIPMVKLLMEDIGDIDFLKQHIGTMDKEFDFWIKNHTVEVDYNGRKSIIPVDLNAFMCWNAQLMAEFHELLENFEKAKYYKMMHAKFKEAIEHVLWHEDVGAWLDFNLESGRRRDYFYPSNIVPLWTGCYDVERSDYYVNRVINYLEKVKYDATIFGGFGGGGEYVVQKGFGWTNGVVMALLNLYGAWEGDNYIPEDRYPASISYISALSTLRALAQK</sequence>
<dbReference type="OrthoDB" id="3542292at2759"/>
<comment type="caution">
    <text evidence="7">The sequence shown here is derived from an EMBL/GenBank/DDBJ whole genome shotgun (WGS) entry which is preliminary data.</text>
</comment>
<dbReference type="InterPro" id="IPR008928">
    <property type="entry name" value="6-hairpin_glycosidase_sf"/>
</dbReference>
<reference evidence="7" key="1">
    <citation type="submission" date="2022-03" db="EMBL/GenBank/DDBJ databases">
        <authorList>
            <person name="Lindestad O."/>
        </authorList>
    </citation>
    <scope>NUCLEOTIDE SEQUENCE</scope>
</reference>
<evidence type="ECO:0000256" key="2">
    <source>
        <dbReference type="ARBA" id="ARBA00005615"/>
    </source>
</evidence>
<evidence type="ECO:0000313" key="8">
    <source>
        <dbReference type="Proteomes" id="UP000838756"/>
    </source>
</evidence>
<organism evidence="7 8">
    <name type="scientific">Pararge aegeria aegeria</name>
    <dbReference type="NCBI Taxonomy" id="348720"/>
    <lineage>
        <taxon>Eukaryota</taxon>
        <taxon>Metazoa</taxon>
        <taxon>Ecdysozoa</taxon>
        <taxon>Arthropoda</taxon>
        <taxon>Hexapoda</taxon>
        <taxon>Insecta</taxon>
        <taxon>Pterygota</taxon>
        <taxon>Neoptera</taxon>
        <taxon>Endopterygota</taxon>
        <taxon>Lepidoptera</taxon>
        <taxon>Glossata</taxon>
        <taxon>Ditrysia</taxon>
        <taxon>Papilionoidea</taxon>
        <taxon>Nymphalidae</taxon>
        <taxon>Satyrinae</taxon>
        <taxon>Satyrini</taxon>
        <taxon>Parargina</taxon>
        <taxon>Pararge</taxon>
    </lineage>
</organism>
<dbReference type="Pfam" id="PF01204">
    <property type="entry name" value="Trehalase"/>
    <property type="match status" value="2"/>
</dbReference>
<dbReference type="GO" id="GO:0005993">
    <property type="term" value="P:trehalose catabolic process"/>
    <property type="evidence" value="ECO:0007669"/>
    <property type="project" value="TreeGrafter"/>
</dbReference>
<proteinExistence type="inferred from homology"/>
<comment type="catalytic activity">
    <reaction evidence="1">
        <text>alpha,alpha-trehalose + H2O = alpha-D-glucose + beta-D-glucose</text>
        <dbReference type="Rhea" id="RHEA:32675"/>
        <dbReference type="ChEBI" id="CHEBI:15377"/>
        <dbReference type="ChEBI" id="CHEBI:15903"/>
        <dbReference type="ChEBI" id="CHEBI:16551"/>
        <dbReference type="ChEBI" id="CHEBI:17925"/>
        <dbReference type="EC" id="3.2.1.28"/>
    </reaction>
</comment>
<dbReference type="EMBL" id="CAKXAJ010025764">
    <property type="protein sequence ID" value="CAH2243731.1"/>
    <property type="molecule type" value="Genomic_DNA"/>
</dbReference>
<dbReference type="GO" id="GO:0004555">
    <property type="term" value="F:alpha,alpha-trehalase activity"/>
    <property type="evidence" value="ECO:0007669"/>
    <property type="project" value="UniProtKB-EC"/>
</dbReference>
<dbReference type="AlphaFoldDB" id="A0A8S4S7D8"/>
<name>A0A8S4S7D8_9NEOP</name>
<dbReference type="InterPro" id="IPR001661">
    <property type="entry name" value="Glyco_hydro_37"/>
</dbReference>
<protein>
    <recommendedName>
        <fullName evidence="4">Trehalase</fullName>
        <ecNumber evidence="3">3.2.1.28</ecNumber>
    </recommendedName>
    <alternativeName>
        <fullName evidence="5">Alpha,alpha-trehalase</fullName>
    </alternativeName>
    <alternativeName>
        <fullName evidence="6">Alpha,alpha-trehalose glucohydrolase</fullName>
    </alternativeName>
</protein>
<evidence type="ECO:0000256" key="5">
    <source>
        <dbReference type="ARBA" id="ARBA00030473"/>
    </source>
</evidence>
<evidence type="ECO:0000313" key="7">
    <source>
        <dbReference type="EMBL" id="CAH2243731.1"/>
    </source>
</evidence>
<gene>
    <name evidence="7" type="primary">jg8790</name>
    <name evidence="7" type="ORF">PAEG_LOCUS19829</name>
</gene>
<evidence type="ECO:0000256" key="4">
    <source>
        <dbReference type="ARBA" id="ARBA00019905"/>
    </source>
</evidence>
<dbReference type="SUPFAM" id="SSF48208">
    <property type="entry name" value="Six-hairpin glycosidases"/>
    <property type="match status" value="1"/>
</dbReference>